<evidence type="ECO:0000313" key="3">
    <source>
        <dbReference type="Proteomes" id="UP000004129"/>
    </source>
</evidence>
<evidence type="ECO:0000313" key="2">
    <source>
        <dbReference type="EMBL" id="EHG20546.1"/>
    </source>
</evidence>
<dbReference type="Pfam" id="PF13524">
    <property type="entry name" value="Glyco_trans_1_2"/>
    <property type="match status" value="1"/>
</dbReference>
<name>G5GQB1_9FIRM</name>
<dbReference type="AlphaFoldDB" id="G5GQB1"/>
<dbReference type="eggNOG" id="COG4641">
    <property type="taxonomic scope" value="Bacteria"/>
</dbReference>
<dbReference type="InterPro" id="IPR055259">
    <property type="entry name" value="YkvP/CgeB_Glyco_trans-like"/>
</dbReference>
<dbReference type="PATRIC" id="fig|679201.3.peg.1456"/>
<dbReference type="OrthoDB" id="110463at2"/>
<dbReference type="EMBL" id="ACZM01000015">
    <property type="protein sequence ID" value="EHG20546.1"/>
    <property type="molecule type" value="Genomic_DNA"/>
</dbReference>
<accession>G5GQB1</accession>
<dbReference type="SUPFAM" id="SSF53756">
    <property type="entry name" value="UDP-Glycosyltransferase/glycogen phosphorylase"/>
    <property type="match status" value="1"/>
</dbReference>
<reference evidence="2 3" key="1">
    <citation type="submission" date="2011-08" db="EMBL/GenBank/DDBJ databases">
        <title>The Genome Sequence of Selenomonas infelix ATCC 43532.</title>
        <authorList>
            <consortium name="The Broad Institute Genome Sequencing Platform"/>
            <person name="Earl A."/>
            <person name="Ward D."/>
            <person name="Feldgarden M."/>
            <person name="Gevers D."/>
            <person name="Izard J."/>
            <person name="Blanton J.M."/>
            <person name="Baranova O.V."/>
            <person name="Dewhirst F.E."/>
            <person name="Young S.K."/>
            <person name="Zeng Q."/>
            <person name="Gargeya S."/>
            <person name="Fitzgerald M."/>
            <person name="Haas B."/>
            <person name="Abouelleil A."/>
            <person name="Alvarado L."/>
            <person name="Arachchi H.M."/>
            <person name="Berlin A."/>
            <person name="Brown A."/>
            <person name="Chapman S.B."/>
            <person name="Chen Z."/>
            <person name="Dunbar C."/>
            <person name="Freedman E."/>
            <person name="Gearin G."/>
            <person name="Gellesch M."/>
            <person name="Goldberg J."/>
            <person name="Griggs A."/>
            <person name="Gujja S."/>
            <person name="Heiman D."/>
            <person name="Howarth C."/>
            <person name="Larson L."/>
            <person name="Lui A."/>
            <person name="MacDonald P.J.P."/>
            <person name="Montmayeur A."/>
            <person name="Murphy C."/>
            <person name="Neiman D."/>
            <person name="Pearson M."/>
            <person name="Priest M."/>
            <person name="Roberts A."/>
            <person name="Saif S."/>
            <person name="Shea T."/>
            <person name="Shenoy N."/>
            <person name="Sisk P."/>
            <person name="Stolte C."/>
            <person name="Sykes S."/>
            <person name="Wortman J."/>
            <person name="Nusbaum C."/>
            <person name="Birren B."/>
        </authorList>
    </citation>
    <scope>NUCLEOTIDE SEQUENCE [LARGE SCALE GENOMIC DNA]</scope>
    <source>
        <strain evidence="2 3">ATCC 43532</strain>
    </source>
</reference>
<evidence type="ECO:0000259" key="1">
    <source>
        <dbReference type="Pfam" id="PF13524"/>
    </source>
</evidence>
<feature type="domain" description="Spore protein YkvP/CgeB glycosyl transferase-like" evidence="1">
    <location>
        <begin position="187"/>
        <end position="342"/>
    </location>
</feature>
<dbReference type="HOGENOM" id="CLU_070309_0_0_9"/>
<sequence length="347" mass="40577">MNIICGTLTKMNVSLHITDTLEGMGHSVRFFPTEQYREICSYSDKKLDKLGFHQGRERYLTHWRENFFNTIEEFQPDVILFLNAPNAVLHPENIKKIKHLFTPPFPKILCWLVDSIITREGEESLFPYYDHVYVFEKRDIPFLQEHCHITAEYCPVGYNAAYARLERGQDKDVDISFMGAPFRNRLHILEEVAAHAVSNGWRMAIYGPFYEDQYFWKKPLFQRKYPYITKYLTNGMVLPEAAAELYVRSKICLNIHLPAHKGVNPRTFEIMATGSFQLIDEREDYAGLVPERDMVIFRSTEELIEKISYYLAHEDERERIAAHGHAAVLGRYSMEASLNRILNCCSE</sequence>
<comment type="caution">
    <text evidence="2">The sequence shown here is derived from an EMBL/GenBank/DDBJ whole genome shotgun (WGS) entry which is preliminary data.</text>
</comment>
<gene>
    <name evidence="2" type="ORF">HMPREF9334_01442</name>
</gene>
<dbReference type="RefSeq" id="WP_006692888.1">
    <property type="nucleotide sequence ID" value="NZ_JH376799.1"/>
</dbReference>
<organism evidence="2 3">
    <name type="scientific">Selenomonas infelix ATCC 43532</name>
    <dbReference type="NCBI Taxonomy" id="679201"/>
    <lineage>
        <taxon>Bacteria</taxon>
        <taxon>Bacillati</taxon>
        <taxon>Bacillota</taxon>
        <taxon>Negativicutes</taxon>
        <taxon>Selenomonadales</taxon>
        <taxon>Selenomonadaceae</taxon>
        <taxon>Selenomonas</taxon>
    </lineage>
</organism>
<dbReference type="Proteomes" id="UP000004129">
    <property type="component" value="Unassembled WGS sequence"/>
</dbReference>
<protein>
    <recommendedName>
        <fullName evidence="1">Spore protein YkvP/CgeB glycosyl transferase-like domain-containing protein</fullName>
    </recommendedName>
</protein>
<dbReference type="STRING" id="679201.HMPREF9334_01442"/>
<proteinExistence type="predicted"/>
<keyword evidence="3" id="KW-1185">Reference proteome</keyword>